<accession>A0A1G1XJF1</accession>
<name>A0A1G1XJF1_9BACT</name>
<dbReference type="STRING" id="1797529.A2570_02630"/>
<proteinExistence type="predicted"/>
<dbReference type="Proteomes" id="UP000178570">
    <property type="component" value="Unassembled WGS sequence"/>
</dbReference>
<dbReference type="AlphaFoldDB" id="A0A1G1XJF1"/>
<gene>
    <name evidence="1" type="ORF">A2570_02630</name>
</gene>
<evidence type="ECO:0000313" key="1">
    <source>
        <dbReference type="EMBL" id="OGY40159.1"/>
    </source>
</evidence>
<protein>
    <submittedName>
        <fullName evidence="1">Uncharacterized protein</fullName>
    </submittedName>
</protein>
<evidence type="ECO:0000313" key="2">
    <source>
        <dbReference type="Proteomes" id="UP000178570"/>
    </source>
</evidence>
<reference evidence="1 2" key="1">
    <citation type="journal article" date="2016" name="Nat. Commun.">
        <title>Thousands of microbial genomes shed light on interconnected biogeochemical processes in an aquifer system.</title>
        <authorList>
            <person name="Anantharaman K."/>
            <person name="Brown C.T."/>
            <person name="Hug L.A."/>
            <person name="Sharon I."/>
            <person name="Castelle C.J."/>
            <person name="Probst A.J."/>
            <person name="Thomas B.C."/>
            <person name="Singh A."/>
            <person name="Wilkins M.J."/>
            <person name="Karaoz U."/>
            <person name="Brodie E.L."/>
            <person name="Williams K.H."/>
            <person name="Hubbard S.S."/>
            <person name="Banfield J.F."/>
        </authorList>
    </citation>
    <scope>NUCLEOTIDE SEQUENCE [LARGE SCALE GENOMIC DNA]</scope>
</reference>
<comment type="caution">
    <text evidence="1">The sequence shown here is derived from an EMBL/GenBank/DDBJ whole genome shotgun (WGS) entry which is preliminary data.</text>
</comment>
<organism evidence="1 2">
    <name type="scientific">Candidatus Brennerbacteria bacterium RIFOXYD1_FULL_41_16</name>
    <dbReference type="NCBI Taxonomy" id="1797529"/>
    <lineage>
        <taxon>Bacteria</taxon>
        <taxon>Candidatus Brenneribacteriota</taxon>
    </lineage>
</organism>
<sequence>MANLQEQNLNKNKIVQTGPKIQFGGARVGFAKPTYQPDFIEGRVNQDPINPANLGMMSLKES</sequence>
<dbReference type="EMBL" id="MHHY01000009">
    <property type="protein sequence ID" value="OGY40159.1"/>
    <property type="molecule type" value="Genomic_DNA"/>
</dbReference>